<gene>
    <name evidence="7" type="ORF">LALA0_S01e18756g</name>
</gene>
<dbReference type="GO" id="GO:0070649">
    <property type="term" value="P:formin-nucleated actin cable assembly"/>
    <property type="evidence" value="ECO:0007669"/>
    <property type="project" value="UniProtKB-ARBA"/>
</dbReference>
<dbReference type="FunFam" id="1.20.58.2220:FF:000006">
    <property type="entry name" value="Cytokinesis protein sepA"/>
    <property type="match status" value="1"/>
</dbReference>
<dbReference type="GO" id="GO:0032153">
    <property type="term" value="C:cell division site"/>
    <property type="evidence" value="ECO:0007669"/>
    <property type="project" value="TreeGrafter"/>
</dbReference>
<organism evidence="7 8">
    <name type="scientific">Lachancea lanzarotensis</name>
    <dbReference type="NCBI Taxonomy" id="1245769"/>
    <lineage>
        <taxon>Eukaryota</taxon>
        <taxon>Fungi</taxon>
        <taxon>Dikarya</taxon>
        <taxon>Ascomycota</taxon>
        <taxon>Saccharomycotina</taxon>
        <taxon>Saccharomycetes</taxon>
        <taxon>Saccharomycetales</taxon>
        <taxon>Saccharomycetaceae</taxon>
        <taxon>Lachancea</taxon>
    </lineage>
</organism>
<dbReference type="SMART" id="SM00498">
    <property type="entry name" value="FH2"/>
    <property type="match status" value="1"/>
</dbReference>
<dbReference type="SUPFAM" id="SSF48371">
    <property type="entry name" value="ARM repeat"/>
    <property type="match status" value="1"/>
</dbReference>
<feature type="coiled-coil region" evidence="3">
    <location>
        <begin position="504"/>
        <end position="570"/>
    </location>
</feature>
<accession>A0A0C7MYX5</accession>
<dbReference type="GO" id="GO:1903475">
    <property type="term" value="P:mitotic actomyosin contractile ring assembly"/>
    <property type="evidence" value="ECO:0007669"/>
    <property type="project" value="UniProtKB-ARBA"/>
</dbReference>
<evidence type="ECO:0000256" key="1">
    <source>
        <dbReference type="ARBA" id="ARBA00023054"/>
    </source>
</evidence>
<dbReference type="GO" id="GO:0043332">
    <property type="term" value="C:mating projection tip"/>
    <property type="evidence" value="ECO:0007669"/>
    <property type="project" value="TreeGrafter"/>
</dbReference>
<feature type="compositionally biased region" description="Low complexity" evidence="4">
    <location>
        <begin position="875"/>
        <end position="885"/>
    </location>
</feature>
<dbReference type="GO" id="GO:0051016">
    <property type="term" value="P:barbed-end actin filament capping"/>
    <property type="evidence" value="ECO:0007669"/>
    <property type="project" value="UniProtKB-ARBA"/>
</dbReference>
<protein>
    <submittedName>
        <fullName evidence="7">LALA0S01e18756g1_1</fullName>
    </submittedName>
</protein>
<reference evidence="7 8" key="1">
    <citation type="submission" date="2014-12" db="EMBL/GenBank/DDBJ databases">
        <authorList>
            <person name="Neuveglise Cecile"/>
        </authorList>
    </citation>
    <scope>NUCLEOTIDE SEQUENCE [LARGE SCALE GENOMIC DNA]</scope>
    <source>
        <strain evidence="7 8">CBS 12615</strain>
    </source>
</reference>
<keyword evidence="8" id="KW-1185">Reference proteome</keyword>
<dbReference type="Proteomes" id="UP000054304">
    <property type="component" value="Unassembled WGS sequence"/>
</dbReference>
<dbReference type="Gene3D" id="1.25.10.10">
    <property type="entry name" value="Leucine-rich Repeat Variant"/>
    <property type="match status" value="1"/>
</dbReference>
<dbReference type="GO" id="GO:0071474">
    <property type="term" value="P:cellular hyperosmotic response"/>
    <property type="evidence" value="ECO:0007669"/>
    <property type="project" value="UniProtKB-ARBA"/>
</dbReference>
<dbReference type="Gene3D" id="1.20.58.2220">
    <property type="entry name" value="Formin, FH2 domain"/>
    <property type="match status" value="1"/>
</dbReference>
<evidence type="ECO:0000256" key="4">
    <source>
        <dbReference type="SAM" id="MobiDB-lite"/>
    </source>
</evidence>
<dbReference type="SMART" id="SM01140">
    <property type="entry name" value="Drf_GBD"/>
    <property type="match status" value="1"/>
</dbReference>
<evidence type="ECO:0000313" key="7">
    <source>
        <dbReference type="EMBL" id="CEP60778.1"/>
    </source>
</evidence>
<dbReference type="STRING" id="1245769.A0A0C7MYX5"/>
<feature type="region of interest" description="Disordered" evidence="4">
    <location>
        <begin position="1297"/>
        <end position="1320"/>
    </location>
</feature>
<dbReference type="Pfam" id="PF06371">
    <property type="entry name" value="Drf_GBD"/>
    <property type="match status" value="1"/>
</dbReference>
<evidence type="ECO:0000256" key="3">
    <source>
        <dbReference type="SAM" id="Coils"/>
    </source>
</evidence>
<feature type="domain" description="GBD/FH3" evidence="5">
    <location>
        <begin position="108"/>
        <end position="479"/>
    </location>
</feature>
<feature type="compositionally biased region" description="Polar residues" evidence="4">
    <location>
        <begin position="646"/>
        <end position="660"/>
    </location>
</feature>
<dbReference type="GO" id="GO:0005737">
    <property type="term" value="C:cytoplasm"/>
    <property type="evidence" value="ECO:0007669"/>
    <property type="project" value="UniProtKB-ARBA"/>
</dbReference>
<dbReference type="SUPFAM" id="SSF101447">
    <property type="entry name" value="Formin homology 2 domain (FH2 domain)"/>
    <property type="match status" value="1"/>
</dbReference>
<dbReference type="HOGENOM" id="CLU_002339_0_0_1"/>
<evidence type="ECO:0000259" key="5">
    <source>
        <dbReference type="PROSITE" id="PS51232"/>
    </source>
</evidence>
<dbReference type="InterPro" id="IPR051661">
    <property type="entry name" value="Actin_filament_regulator"/>
</dbReference>
<comment type="similarity">
    <text evidence="2">Belongs to the formin homology family. BNI1 subfamily.</text>
</comment>
<name>A0A0C7MYX5_9SACH</name>
<dbReference type="GO" id="GO:0005522">
    <property type="term" value="F:profilin binding"/>
    <property type="evidence" value="ECO:0007669"/>
    <property type="project" value="UniProtKB-ARBA"/>
</dbReference>
<dbReference type="GO" id="GO:0045010">
    <property type="term" value="P:actin nucleation"/>
    <property type="evidence" value="ECO:0007669"/>
    <property type="project" value="UniProtKB-ARBA"/>
</dbReference>
<keyword evidence="1 3" id="KW-0175">Coiled coil</keyword>
<evidence type="ECO:0000256" key="2">
    <source>
        <dbReference type="ARBA" id="ARBA00037935"/>
    </source>
</evidence>
<dbReference type="GO" id="GO:0005935">
    <property type="term" value="C:cellular bud neck"/>
    <property type="evidence" value="ECO:0007669"/>
    <property type="project" value="UniProtKB-ARBA"/>
</dbReference>
<dbReference type="InterPro" id="IPR014768">
    <property type="entry name" value="GBD/FH3_dom"/>
</dbReference>
<dbReference type="PANTHER" id="PTHR47102:SF1">
    <property type="entry name" value="BNI1-RELATED PROTEIN 1"/>
    <property type="match status" value="1"/>
</dbReference>
<dbReference type="InterPro" id="IPR011989">
    <property type="entry name" value="ARM-like"/>
</dbReference>
<sequence length="1368" mass="153995">MDGENVDLWKKPHKYDTRSISLDDAINRTDALRDHGVICADNTAALGLSLVGVGLTERSKRSGPGPYVSKARNFSTNDVGKASIKRPNSYRGIGESDHGGQASTNHSKLLPSKEVVDESFNQLLKSRSFFWGTARSGLLSLSHERKWQLVCKERRLQEESGTEKKSKSTGDDMLIDALKSKAYPRKLVADNLYEVERLLRRTDICEWFLENEGTQQLVEAGDSLRLDDIYVYLRCFKTLTNHKSGRLAVAGNERFIEFLCSTLVQENVHLRVNLLSAELLLLLTFVEAHDCCNNVSKHLESRYSQWFTFLESLLDGSTSADEQTTLLLPALKPQQILQNYCLTSAFLINSVLQVAPSNGEKLRLIKAFQELRLHRVFHLMTKLEYQDLTNEIDKYKSNEERIISEANPALPDLLDISYGQHLNSIVEQSRNNPLEHSVHQVFESLSQTIMSRTMSDSLKALKLFCSVLNYLKDYTYGEDNMNIDSVINLSLNQLVDNLQSDEIAQRALDELTSVQKNLESLELENDALRQEKNVSKASIMVELQRTKDELATKLKHIESLREELELSNRQRIQDKTLFDRSLANKRSVPPSRAATLSAFDHIKLKSKKDNIPKLTRNCSLSKSSRFTSLSDLVKTFDSDRELSLSKRGTTAANSDAPFNNSDEETHINFERPSQNMVNMDKKKNGEVATDDVVGRKGFGLTKLAMDRRTGSGFLSATPPIIGPAPDHQGDITRKPAQSVFDRREINRGEMKNSLNEGHTRINETASENAQFLPPRQIIDASFKQTVPPPPPPPLPQTLLGLKPSDIQGSLTGAVVPASLSTKTVPGPPPPPPPPPPPLPSFPNRGADSLPILPSNDKSKESQATNSPPAAPPAPSSLSLLMSSRPTENSKPQVQLKQIHWEKIENVTDTIWNQEDGRQDVAFHLKNTGIFDEISELFEVKKANAMKARTVSSSAKGKISILARDLAQQFGINLHMFSNLSVEDFVLKVLHCDREVINNQSVLEFFAREDLSNIPHSTAIKFEPYATNYEIKKNPTLDSGKLERADRIFLELCFNLKSYWNSRSACLLTLAVYEKDYFDIMYKLQRVDDAVNALKSSKKLQEALMVIVEIGNHMNRKQAPGIKISSLQKLAFVKSSADSHTSLLHVVERVLREKCRDAYGFVTDLTKVTDLGNLVVGQIEQDCQEYLKRITSMKQSLEKGRLSDPKVLHPEDRLLVKVGSKVETATRKSNLLRNQCALTMRGLENLMKLYGEDGRNADSKNEFLHHFARFVQQFKKAAKDNLEKEEMERVYRQRTEFLQNKNASAGGTSEEGPLSSVEQEQDDTVDVLIKRLRGLSNKEERLSSTSKRKSDDRQLWVRTKDVLSSIQKI</sequence>
<feature type="compositionally biased region" description="Pro residues" evidence="4">
    <location>
        <begin position="786"/>
        <end position="795"/>
    </location>
</feature>
<dbReference type="PROSITE" id="PS51232">
    <property type="entry name" value="GBD_FH3"/>
    <property type="match status" value="1"/>
</dbReference>
<dbReference type="PANTHER" id="PTHR47102">
    <property type="entry name" value="PROTEIN BNI1"/>
    <property type="match status" value="1"/>
</dbReference>
<dbReference type="EMBL" id="LN736360">
    <property type="protein sequence ID" value="CEP60778.1"/>
    <property type="molecule type" value="Genomic_DNA"/>
</dbReference>
<dbReference type="InterPro" id="IPR042201">
    <property type="entry name" value="FH2_Formin_sf"/>
</dbReference>
<evidence type="ECO:0000259" key="6">
    <source>
        <dbReference type="PROSITE" id="PS51444"/>
    </source>
</evidence>
<proteinExistence type="inferred from homology"/>
<feature type="domain" description="FH2" evidence="6">
    <location>
        <begin position="885"/>
        <end position="1299"/>
    </location>
</feature>
<feature type="region of interest" description="Disordered" evidence="4">
    <location>
        <begin position="643"/>
        <end position="665"/>
    </location>
</feature>
<dbReference type="InterPro" id="IPR015425">
    <property type="entry name" value="FH2_Formin"/>
</dbReference>
<dbReference type="RefSeq" id="XP_022627019.1">
    <property type="nucleotide sequence ID" value="XM_022774976.1"/>
</dbReference>
<dbReference type="GeneID" id="34684184"/>
<evidence type="ECO:0000313" key="8">
    <source>
        <dbReference type="Proteomes" id="UP000054304"/>
    </source>
</evidence>
<feature type="compositionally biased region" description="Polar residues" evidence="4">
    <location>
        <begin position="1297"/>
        <end position="1306"/>
    </location>
</feature>
<dbReference type="GO" id="GO:0031267">
    <property type="term" value="F:small GTPase binding"/>
    <property type="evidence" value="ECO:0007669"/>
    <property type="project" value="InterPro"/>
</dbReference>
<feature type="compositionally biased region" description="Pro residues" evidence="4">
    <location>
        <begin position="825"/>
        <end position="840"/>
    </location>
</feature>
<dbReference type="Gene3D" id="6.10.30.50">
    <property type="match status" value="1"/>
</dbReference>
<dbReference type="PROSITE" id="PS51444">
    <property type="entry name" value="FH2"/>
    <property type="match status" value="1"/>
</dbReference>
<dbReference type="InterPro" id="IPR010473">
    <property type="entry name" value="GTPase-bd"/>
</dbReference>
<dbReference type="GO" id="GO:0003779">
    <property type="term" value="F:actin binding"/>
    <property type="evidence" value="ECO:0007669"/>
    <property type="project" value="InterPro"/>
</dbReference>
<feature type="region of interest" description="Disordered" evidence="4">
    <location>
        <begin position="79"/>
        <end position="108"/>
    </location>
</feature>
<dbReference type="InterPro" id="IPR016024">
    <property type="entry name" value="ARM-type_fold"/>
</dbReference>
<dbReference type="Pfam" id="PF02181">
    <property type="entry name" value="FH2"/>
    <property type="match status" value="1"/>
</dbReference>
<feature type="region of interest" description="Disordered" evidence="4">
    <location>
        <begin position="781"/>
        <end position="894"/>
    </location>
</feature>
<dbReference type="OrthoDB" id="1104827at2759"/>